<dbReference type="AlphaFoldDB" id="A0A2T7PE61"/>
<organism evidence="2 3">
    <name type="scientific">Pomacea canaliculata</name>
    <name type="common">Golden apple snail</name>
    <dbReference type="NCBI Taxonomy" id="400727"/>
    <lineage>
        <taxon>Eukaryota</taxon>
        <taxon>Metazoa</taxon>
        <taxon>Spiralia</taxon>
        <taxon>Lophotrochozoa</taxon>
        <taxon>Mollusca</taxon>
        <taxon>Gastropoda</taxon>
        <taxon>Caenogastropoda</taxon>
        <taxon>Architaenioglossa</taxon>
        <taxon>Ampullarioidea</taxon>
        <taxon>Ampullariidae</taxon>
        <taxon>Pomacea</taxon>
    </lineage>
</organism>
<feature type="signal peptide" evidence="1">
    <location>
        <begin position="1"/>
        <end position="17"/>
    </location>
</feature>
<feature type="chain" id="PRO_5015767531" description="Secreted protein" evidence="1">
    <location>
        <begin position="18"/>
        <end position="166"/>
    </location>
</feature>
<evidence type="ECO:0000256" key="1">
    <source>
        <dbReference type="SAM" id="SignalP"/>
    </source>
</evidence>
<keyword evidence="1" id="KW-0732">Signal</keyword>
<dbReference type="EMBL" id="PZQS01000004">
    <property type="protein sequence ID" value="PVD31705.1"/>
    <property type="molecule type" value="Genomic_DNA"/>
</dbReference>
<reference evidence="2 3" key="1">
    <citation type="submission" date="2018-04" db="EMBL/GenBank/DDBJ databases">
        <title>The genome of golden apple snail Pomacea canaliculata provides insight into stress tolerance and invasive adaptation.</title>
        <authorList>
            <person name="Liu C."/>
            <person name="Liu B."/>
            <person name="Ren Y."/>
            <person name="Zhang Y."/>
            <person name="Wang H."/>
            <person name="Li S."/>
            <person name="Jiang F."/>
            <person name="Yin L."/>
            <person name="Zhang G."/>
            <person name="Qian W."/>
            <person name="Fan W."/>
        </authorList>
    </citation>
    <scope>NUCLEOTIDE SEQUENCE [LARGE SCALE GENOMIC DNA]</scope>
    <source>
        <strain evidence="2">SZHN2017</strain>
        <tissue evidence="2">Muscle</tissue>
    </source>
</reference>
<gene>
    <name evidence="2" type="ORF">C0Q70_07123</name>
</gene>
<dbReference type="OrthoDB" id="330047at2759"/>
<accession>A0A2T7PE61</accession>
<sequence>MFLTIGLVPMLVSTVAFLPKTRVPWPLPVDYGKRRHQSLDENLLRKQRAWQRRLSDMCCLSLSLHLYDDGSCLYPPSHVTAGFLCRGRCGEASAPILPLLAHDEATIVCGYGHVARCPRAARGRHGNAPGRSGSLVTFRVFRLSHVDYKRRSENKLEEEEEEEEEA</sequence>
<evidence type="ECO:0000313" key="2">
    <source>
        <dbReference type="EMBL" id="PVD31705.1"/>
    </source>
</evidence>
<dbReference type="Proteomes" id="UP000245119">
    <property type="component" value="Linkage Group LG4"/>
</dbReference>
<evidence type="ECO:0000313" key="3">
    <source>
        <dbReference type="Proteomes" id="UP000245119"/>
    </source>
</evidence>
<evidence type="ECO:0008006" key="4">
    <source>
        <dbReference type="Google" id="ProtNLM"/>
    </source>
</evidence>
<protein>
    <recommendedName>
        <fullName evidence="4">Secreted protein</fullName>
    </recommendedName>
</protein>
<proteinExistence type="predicted"/>
<keyword evidence="3" id="KW-1185">Reference proteome</keyword>
<comment type="caution">
    <text evidence="2">The sequence shown here is derived from an EMBL/GenBank/DDBJ whole genome shotgun (WGS) entry which is preliminary data.</text>
</comment>
<name>A0A2T7PE61_POMCA</name>